<dbReference type="Pfam" id="PF25583">
    <property type="entry name" value="WCX"/>
    <property type="match status" value="1"/>
</dbReference>
<dbReference type="InterPro" id="IPR036388">
    <property type="entry name" value="WH-like_DNA-bd_sf"/>
</dbReference>
<evidence type="ECO:0000313" key="5">
    <source>
        <dbReference type="Proteomes" id="UP000236311"/>
    </source>
</evidence>
<dbReference type="PANTHER" id="PTHR34580:SF1">
    <property type="entry name" value="PROTEIN PAFC"/>
    <property type="match status" value="1"/>
</dbReference>
<dbReference type="InterPro" id="IPR028349">
    <property type="entry name" value="PafC-like"/>
</dbReference>
<dbReference type="OrthoDB" id="9815009at2"/>
<accession>A0A2K4ZB09</accession>
<dbReference type="PIRSF" id="PIRSF016838">
    <property type="entry name" value="PafC"/>
    <property type="match status" value="1"/>
</dbReference>
<dbReference type="PROSITE" id="PS52050">
    <property type="entry name" value="WYL"/>
    <property type="match status" value="1"/>
</dbReference>
<dbReference type="InterPro" id="IPR051534">
    <property type="entry name" value="CBASS_pafABC_assoc_protein"/>
</dbReference>
<dbReference type="GO" id="GO:0003700">
    <property type="term" value="F:DNA-binding transcription factor activity"/>
    <property type="evidence" value="ECO:0007669"/>
    <property type="project" value="InterPro"/>
</dbReference>
<gene>
    <name evidence="4" type="ORF">AMURIS_00350</name>
</gene>
<dbReference type="InterPro" id="IPR013196">
    <property type="entry name" value="HTH_11"/>
</dbReference>
<dbReference type="Pfam" id="PF08279">
    <property type="entry name" value="HTH_11"/>
    <property type="match status" value="1"/>
</dbReference>
<proteinExistence type="predicted"/>
<feature type="domain" description="HTH deoR-type" evidence="3">
    <location>
        <begin position="2"/>
        <end position="60"/>
    </location>
</feature>
<sequence>MKVDRLIGILSVLLQKDTVTAPYLAERFEVSRRTVNRDIEALCKAGIPIVTRQGTGGGISIMENYKIDKTLLTTTEMQDILAGLGSLDSVNETKRYARLKEKLFVGASDFTEEDDTERKPSVLIDLSSWYKDALAFKIERIRNGIDHCRELEFLYFAPGSESMRRIRPYYLVFRWTSWYVWGWCCLREDFRLFKLNRMEKLKLCEESFEKQKAVLPDLDDDRIFPGEIQVKAIFDADCKWKLVEEYGLGCFEEQEDGRLLFHADYTNKENLISWLLAFGHKVWLLEPKEIREEMLEIVEKMQENYQ</sequence>
<dbReference type="SUPFAM" id="SSF46785">
    <property type="entry name" value="Winged helix' DNA-binding domain"/>
    <property type="match status" value="1"/>
</dbReference>
<dbReference type="Proteomes" id="UP000236311">
    <property type="component" value="Unassembled WGS sequence"/>
</dbReference>
<evidence type="ECO:0000313" key="4">
    <source>
        <dbReference type="EMBL" id="SOY27646.1"/>
    </source>
</evidence>
<dbReference type="EMBL" id="OFSM01000002">
    <property type="protein sequence ID" value="SOY27646.1"/>
    <property type="molecule type" value="Genomic_DNA"/>
</dbReference>
<evidence type="ECO:0000256" key="2">
    <source>
        <dbReference type="ARBA" id="ARBA00023163"/>
    </source>
</evidence>
<dbReference type="InterPro" id="IPR036390">
    <property type="entry name" value="WH_DNA-bd_sf"/>
</dbReference>
<dbReference type="InterPro" id="IPR026881">
    <property type="entry name" value="WYL_dom"/>
</dbReference>
<dbReference type="PANTHER" id="PTHR34580">
    <property type="match status" value="1"/>
</dbReference>
<dbReference type="InterPro" id="IPR001034">
    <property type="entry name" value="DeoR_HTH"/>
</dbReference>
<organism evidence="4 5">
    <name type="scientific">Acetatifactor muris</name>
    <dbReference type="NCBI Taxonomy" id="879566"/>
    <lineage>
        <taxon>Bacteria</taxon>
        <taxon>Bacillati</taxon>
        <taxon>Bacillota</taxon>
        <taxon>Clostridia</taxon>
        <taxon>Lachnospirales</taxon>
        <taxon>Lachnospiraceae</taxon>
        <taxon>Acetatifactor</taxon>
    </lineage>
</organism>
<dbReference type="PROSITE" id="PS51000">
    <property type="entry name" value="HTH_DEOR_2"/>
    <property type="match status" value="1"/>
</dbReference>
<dbReference type="Pfam" id="PF13280">
    <property type="entry name" value="WYL"/>
    <property type="match status" value="1"/>
</dbReference>
<name>A0A2K4ZB09_9FIRM</name>
<dbReference type="Gene3D" id="1.10.10.10">
    <property type="entry name" value="Winged helix-like DNA-binding domain superfamily/Winged helix DNA-binding domain"/>
    <property type="match status" value="1"/>
</dbReference>
<dbReference type="InterPro" id="IPR057727">
    <property type="entry name" value="WCX_dom"/>
</dbReference>
<evidence type="ECO:0000256" key="1">
    <source>
        <dbReference type="ARBA" id="ARBA00023015"/>
    </source>
</evidence>
<reference evidence="4 5" key="1">
    <citation type="submission" date="2018-01" db="EMBL/GenBank/DDBJ databases">
        <authorList>
            <person name="Gaut B.S."/>
            <person name="Morton B.R."/>
            <person name="Clegg M.T."/>
            <person name="Duvall M.R."/>
        </authorList>
    </citation>
    <scope>NUCLEOTIDE SEQUENCE [LARGE SCALE GENOMIC DNA]</scope>
    <source>
        <strain evidence="4">GP69</strain>
    </source>
</reference>
<dbReference type="RefSeq" id="WP_103237778.1">
    <property type="nucleotide sequence ID" value="NZ_JANJZD010000002.1"/>
</dbReference>
<keyword evidence="1" id="KW-0805">Transcription regulation</keyword>
<keyword evidence="5" id="KW-1185">Reference proteome</keyword>
<evidence type="ECO:0000259" key="3">
    <source>
        <dbReference type="PROSITE" id="PS51000"/>
    </source>
</evidence>
<keyword evidence="2" id="KW-0804">Transcription</keyword>
<dbReference type="AlphaFoldDB" id="A0A2K4ZB09"/>
<protein>
    <submittedName>
        <fullName evidence="4">HTH domain protein</fullName>
    </submittedName>
</protein>